<evidence type="ECO:0000256" key="10">
    <source>
        <dbReference type="SAM" id="SignalP"/>
    </source>
</evidence>
<dbReference type="Pfam" id="PF00020">
    <property type="entry name" value="TNFR_c6"/>
    <property type="match status" value="3"/>
</dbReference>
<keyword evidence="9" id="KW-0472">Membrane</keyword>
<dbReference type="PANTHER" id="PTHR23097">
    <property type="entry name" value="TUMOR NECROSIS FACTOR RECEPTOR SUPERFAMILY MEMBER"/>
    <property type="match status" value="1"/>
</dbReference>
<evidence type="ECO:0000256" key="9">
    <source>
        <dbReference type="SAM" id="Phobius"/>
    </source>
</evidence>
<dbReference type="GO" id="GO:0005576">
    <property type="term" value="C:extracellular region"/>
    <property type="evidence" value="ECO:0007669"/>
    <property type="project" value="UniProtKB-SubCell"/>
</dbReference>
<keyword evidence="7" id="KW-0325">Glycoprotein</keyword>
<dbReference type="PROSITE" id="PS50050">
    <property type="entry name" value="TNFR_NGFR_2"/>
    <property type="match status" value="3"/>
</dbReference>
<organism evidence="12 13">
    <name type="scientific">Petromyzon marinus</name>
    <name type="common">Sea lamprey</name>
    <dbReference type="NCBI Taxonomy" id="7757"/>
    <lineage>
        <taxon>Eukaryota</taxon>
        <taxon>Metazoa</taxon>
        <taxon>Chordata</taxon>
        <taxon>Craniata</taxon>
        <taxon>Vertebrata</taxon>
        <taxon>Cyclostomata</taxon>
        <taxon>Hyperoartia</taxon>
        <taxon>Petromyzontiformes</taxon>
        <taxon>Petromyzontidae</taxon>
        <taxon>Petromyzon</taxon>
    </lineage>
</organism>
<evidence type="ECO:0000256" key="4">
    <source>
        <dbReference type="ARBA" id="ARBA00022729"/>
    </source>
</evidence>
<dbReference type="Gene3D" id="2.10.50.10">
    <property type="entry name" value="Tumor Necrosis Factor Receptor, subunit A, domain 2"/>
    <property type="match status" value="3"/>
</dbReference>
<gene>
    <name evidence="13" type="primary">LOC116956548</name>
</gene>
<accession>A0AAJ7XH99</accession>
<evidence type="ECO:0000313" key="13">
    <source>
        <dbReference type="RefSeq" id="XP_032834127.1"/>
    </source>
</evidence>
<dbReference type="InterPro" id="IPR052459">
    <property type="entry name" value="TNFRSF_decoy_receptor"/>
</dbReference>
<dbReference type="RefSeq" id="XP_032834127.1">
    <property type="nucleotide sequence ID" value="XM_032978236.1"/>
</dbReference>
<keyword evidence="5" id="KW-0677">Repeat</keyword>
<feature type="repeat" description="TNFR-Cys" evidence="8">
    <location>
        <begin position="148"/>
        <end position="183"/>
    </location>
</feature>
<evidence type="ECO:0000256" key="8">
    <source>
        <dbReference type="PROSITE-ProRule" id="PRU00206"/>
    </source>
</evidence>
<evidence type="ECO:0000259" key="11">
    <source>
        <dbReference type="PROSITE" id="PS50050"/>
    </source>
</evidence>
<keyword evidence="2" id="KW-0964">Secreted</keyword>
<dbReference type="Proteomes" id="UP001318040">
    <property type="component" value="Chromosome 66"/>
</dbReference>
<evidence type="ECO:0000313" key="12">
    <source>
        <dbReference type="Proteomes" id="UP001318040"/>
    </source>
</evidence>
<keyword evidence="6" id="KW-1015">Disulfide bond</keyword>
<dbReference type="SUPFAM" id="SSF57586">
    <property type="entry name" value="TNF receptor-like"/>
    <property type="match status" value="3"/>
</dbReference>
<keyword evidence="4 10" id="KW-0732">Signal</keyword>
<feature type="transmembrane region" description="Helical" evidence="9">
    <location>
        <begin position="283"/>
        <end position="306"/>
    </location>
</feature>
<evidence type="ECO:0000256" key="7">
    <source>
        <dbReference type="ARBA" id="ARBA00023180"/>
    </source>
</evidence>
<evidence type="ECO:0000256" key="2">
    <source>
        <dbReference type="ARBA" id="ARBA00022525"/>
    </source>
</evidence>
<evidence type="ECO:0000256" key="5">
    <source>
        <dbReference type="ARBA" id="ARBA00022737"/>
    </source>
</evidence>
<feature type="repeat" description="TNFR-Cys" evidence="8">
    <location>
        <begin position="194"/>
        <end position="229"/>
    </location>
</feature>
<evidence type="ECO:0000256" key="3">
    <source>
        <dbReference type="ARBA" id="ARBA00022703"/>
    </source>
</evidence>
<protein>
    <submittedName>
        <fullName evidence="13">Tumor necrosis factor receptor superfamily member 4-like isoform X2</fullName>
    </submittedName>
</protein>
<feature type="chain" id="PRO_5042560951" evidence="10">
    <location>
        <begin position="21"/>
        <end position="355"/>
    </location>
</feature>
<dbReference type="PANTHER" id="PTHR23097:SF181">
    <property type="entry name" value="CASPASE-8-LIKE"/>
    <property type="match status" value="1"/>
</dbReference>
<evidence type="ECO:0000256" key="6">
    <source>
        <dbReference type="ARBA" id="ARBA00023157"/>
    </source>
</evidence>
<feature type="domain" description="TNFR-Cys" evidence="11">
    <location>
        <begin position="194"/>
        <end position="229"/>
    </location>
</feature>
<feature type="repeat" description="TNFR-Cys" evidence="8">
    <location>
        <begin position="61"/>
        <end position="103"/>
    </location>
</feature>
<keyword evidence="9" id="KW-1133">Transmembrane helix</keyword>
<comment type="subcellular location">
    <subcellularLocation>
        <location evidence="1">Secreted</location>
    </subcellularLocation>
</comment>
<comment type="caution">
    <text evidence="8">Lacks conserved residue(s) required for the propagation of feature annotation.</text>
</comment>
<sequence length="355" mass="38493">MVYSAILTAALCVLIGGVHTSQGFCNRSTQYELNGLCCDQCPSGHFRSAWCTADSPTDCQPCPEGTYNSEYNIYPRFEYCTRCIPAFHQVKIEGCTRTRNARCGCEKDENISKFAKQGTLFWCCPKCPAGMETLNECSFTDFVTTCSPCPPGTFSDHPGSRCRNCTRCERVQSPCTNASDAVCSGFSKVTKCTDCPPGTFRDRSGSPCKNCTRCERELSPCTNASDAVCSGTMILRAHGSGLVTTRDDVHVLHRYFSGVYFINVCVCCCYPGPDVSANGKAHAAIAAGAAVSLSLLVTVLMVLMLLHSRRASVQHKDAPLSDSSAMDNFSTQSSLATLQRPDEVQSMLNACNDIE</sequence>
<feature type="domain" description="TNFR-Cys" evidence="11">
    <location>
        <begin position="61"/>
        <end position="103"/>
    </location>
</feature>
<keyword evidence="9" id="KW-0812">Transmembrane</keyword>
<dbReference type="AlphaFoldDB" id="A0AAJ7XH99"/>
<feature type="signal peptide" evidence="10">
    <location>
        <begin position="1"/>
        <end position="20"/>
    </location>
</feature>
<keyword evidence="12" id="KW-1185">Reference proteome</keyword>
<dbReference type="SMART" id="SM00208">
    <property type="entry name" value="TNFR"/>
    <property type="match status" value="4"/>
</dbReference>
<dbReference type="InterPro" id="IPR001368">
    <property type="entry name" value="TNFR/NGFR_Cys_rich_reg"/>
</dbReference>
<dbReference type="GO" id="GO:0006915">
    <property type="term" value="P:apoptotic process"/>
    <property type="evidence" value="ECO:0007669"/>
    <property type="project" value="UniProtKB-KW"/>
</dbReference>
<reference evidence="13" key="1">
    <citation type="submission" date="2025-08" db="UniProtKB">
        <authorList>
            <consortium name="RefSeq"/>
        </authorList>
    </citation>
    <scope>IDENTIFICATION</scope>
    <source>
        <tissue evidence="13">Sperm</tissue>
    </source>
</reference>
<keyword evidence="3" id="KW-0053">Apoptosis</keyword>
<proteinExistence type="predicted"/>
<evidence type="ECO:0000256" key="1">
    <source>
        <dbReference type="ARBA" id="ARBA00004613"/>
    </source>
</evidence>
<name>A0AAJ7XH99_PETMA</name>
<feature type="domain" description="TNFR-Cys" evidence="11">
    <location>
        <begin position="148"/>
        <end position="183"/>
    </location>
</feature>